<organism evidence="1">
    <name type="scientific">marine sediment metagenome</name>
    <dbReference type="NCBI Taxonomy" id="412755"/>
    <lineage>
        <taxon>unclassified sequences</taxon>
        <taxon>metagenomes</taxon>
        <taxon>ecological metagenomes</taxon>
    </lineage>
</organism>
<proteinExistence type="predicted"/>
<comment type="caution">
    <text evidence="1">The sequence shown here is derived from an EMBL/GenBank/DDBJ whole genome shotgun (WGS) entry which is preliminary data.</text>
</comment>
<reference evidence="1" key="1">
    <citation type="journal article" date="2014" name="Front. Microbiol.">
        <title>High frequency of phylogenetically diverse reductive dehalogenase-homologous genes in deep subseafloor sedimentary metagenomes.</title>
        <authorList>
            <person name="Kawai M."/>
            <person name="Futagami T."/>
            <person name="Toyoda A."/>
            <person name="Takaki Y."/>
            <person name="Nishi S."/>
            <person name="Hori S."/>
            <person name="Arai W."/>
            <person name="Tsubouchi T."/>
            <person name="Morono Y."/>
            <person name="Uchiyama I."/>
            <person name="Ito T."/>
            <person name="Fujiyama A."/>
            <person name="Inagaki F."/>
            <person name="Takami H."/>
        </authorList>
    </citation>
    <scope>NUCLEOTIDE SEQUENCE</scope>
    <source>
        <strain evidence="1">Expedition CK06-06</strain>
    </source>
</reference>
<evidence type="ECO:0000313" key="1">
    <source>
        <dbReference type="EMBL" id="GAG13964.1"/>
    </source>
</evidence>
<sequence length="197" mass="22899">MICSIDVLKSILDNLYKAELIDLSYTNQYTMISYSGNGIIIPKEWNIKIMHSGELVCSNAEFFEYLLSFCHTGELPGIKQDEYRNITETLNKKNIQIRPILFDFPNEESKWVWIAGIVDAECSLSLQKSKKNTKRGFQYIPRLNCSSTTPILLFQFKKACHPYGSVTSHHYQDNRNDFWKSYRKLGIYSNGLRLSFL</sequence>
<feature type="non-terminal residue" evidence="1">
    <location>
        <position position="197"/>
    </location>
</feature>
<dbReference type="EMBL" id="BARS01021212">
    <property type="protein sequence ID" value="GAG13964.1"/>
    <property type="molecule type" value="Genomic_DNA"/>
</dbReference>
<name>X0V744_9ZZZZ</name>
<dbReference type="AlphaFoldDB" id="X0V744"/>
<gene>
    <name evidence="1" type="ORF">S01H1_34109</name>
</gene>
<dbReference type="InterPro" id="IPR027434">
    <property type="entry name" value="Homing_endonucl"/>
</dbReference>
<dbReference type="Gene3D" id="3.10.28.10">
    <property type="entry name" value="Homing endonucleases"/>
    <property type="match status" value="1"/>
</dbReference>
<accession>X0V744</accession>
<protein>
    <submittedName>
        <fullName evidence="1">Uncharacterized protein</fullName>
    </submittedName>
</protein>